<evidence type="ECO:0000259" key="5">
    <source>
        <dbReference type="Pfam" id="PF19580"/>
    </source>
</evidence>
<protein>
    <submittedName>
        <fullName evidence="6">Uncharacterized protein</fullName>
    </submittedName>
</protein>
<evidence type="ECO:0000256" key="1">
    <source>
        <dbReference type="ARBA" id="ARBA00022729"/>
    </source>
</evidence>
<dbReference type="InterPro" id="IPR036691">
    <property type="entry name" value="Endo/exonu/phosph_ase_sf"/>
</dbReference>
<dbReference type="PANTHER" id="PTHR42834">
    <property type="entry name" value="ENDONUCLEASE/EXONUCLEASE/PHOSPHATASE FAMILY PROTEIN (AFU_ORTHOLOGUE AFUA_3G09210)"/>
    <property type="match status" value="1"/>
</dbReference>
<gene>
    <name evidence="6" type="ORF">DZC52_11090</name>
</gene>
<organism evidence="6 7">
    <name type="scientific">Wenzhouxiangella sediminis</name>
    <dbReference type="NCBI Taxonomy" id="1792836"/>
    <lineage>
        <taxon>Bacteria</taxon>
        <taxon>Pseudomonadati</taxon>
        <taxon>Pseudomonadota</taxon>
        <taxon>Gammaproteobacteria</taxon>
        <taxon>Chromatiales</taxon>
        <taxon>Wenzhouxiangellaceae</taxon>
        <taxon>Wenzhouxiangella</taxon>
    </lineage>
</organism>
<dbReference type="InterPro" id="IPR032812">
    <property type="entry name" value="SbsA_Ig"/>
</dbReference>
<dbReference type="AlphaFoldDB" id="A0A3E1K8F9"/>
<evidence type="ECO:0000313" key="7">
    <source>
        <dbReference type="Proteomes" id="UP000260351"/>
    </source>
</evidence>
<dbReference type="Pfam" id="PF19580">
    <property type="entry name" value="Exo_endo_phos_3"/>
    <property type="match status" value="1"/>
</dbReference>
<evidence type="ECO:0000259" key="4">
    <source>
        <dbReference type="Pfam" id="PF13205"/>
    </source>
</evidence>
<comment type="caution">
    <text evidence="6">The sequence shown here is derived from an EMBL/GenBank/DDBJ whole genome shotgun (WGS) entry which is preliminary data.</text>
</comment>
<feature type="chain" id="PRO_5017571173" evidence="3">
    <location>
        <begin position="25"/>
        <end position="1053"/>
    </location>
</feature>
<evidence type="ECO:0000256" key="3">
    <source>
        <dbReference type="SAM" id="SignalP"/>
    </source>
</evidence>
<evidence type="ECO:0000313" key="6">
    <source>
        <dbReference type="EMBL" id="RFF29967.1"/>
    </source>
</evidence>
<keyword evidence="7" id="KW-1185">Reference proteome</keyword>
<keyword evidence="1 3" id="KW-0732">Signal</keyword>
<dbReference type="Gene3D" id="3.60.10.10">
    <property type="entry name" value="Endonuclease/exonuclease/phosphatase"/>
    <property type="match status" value="1"/>
</dbReference>
<feature type="domain" description="Endonuclease/exonuclease/phosphatase" evidence="5">
    <location>
        <begin position="731"/>
        <end position="933"/>
    </location>
</feature>
<feature type="region of interest" description="Disordered" evidence="2">
    <location>
        <begin position="1009"/>
        <end position="1028"/>
    </location>
</feature>
<dbReference type="EMBL" id="QUZK01000041">
    <property type="protein sequence ID" value="RFF29967.1"/>
    <property type="molecule type" value="Genomic_DNA"/>
</dbReference>
<feature type="signal peptide" evidence="3">
    <location>
        <begin position="1"/>
        <end position="24"/>
    </location>
</feature>
<dbReference type="CDD" id="cd04486">
    <property type="entry name" value="YhcR_OBF_like"/>
    <property type="match status" value="1"/>
</dbReference>
<dbReference type="SUPFAM" id="SSF56219">
    <property type="entry name" value="DNase I-like"/>
    <property type="match status" value="1"/>
</dbReference>
<dbReference type="Pfam" id="PF13205">
    <property type="entry name" value="Big_5"/>
    <property type="match status" value="1"/>
</dbReference>
<reference evidence="6 7" key="1">
    <citation type="submission" date="2018-08" db="EMBL/GenBank/DDBJ databases">
        <title>Wenzhouxiangella salilacus sp. nov., a novel bacterium isolated from a saline lake in Xinjiang Province, China.</title>
        <authorList>
            <person name="Han S."/>
        </authorList>
    </citation>
    <scope>NUCLEOTIDE SEQUENCE [LARGE SCALE GENOMIC DNA]</scope>
    <source>
        <strain evidence="6 7">XDB06</strain>
    </source>
</reference>
<accession>A0A3E1K8F9</accession>
<proteinExistence type="predicted"/>
<dbReference type="RefSeq" id="WP_116651201.1">
    <property type="nucleotide sequence ID" value="NZ_QUZK01000041.1"/>
</dbReference>
<dbReference type="OrthoDB" id="9800417at2"/>
<dbReference type="InterPro" id="IPR005135">
    <property type="entry name" value="Endo/exonuclease/phosphatase"/>
</dbReference>
<dbReference type="PANTHER" id="PTHR42834:SF1">
    <property type="entry name" value="ENDONUCLEASE_EXONUCLEASE_PHOSPHATASE FAMILY PROTEIN (AFU_ORTHOLOGUE AFUA_3G09210)"/>
    <property type="match status" value="1"/>
</dbReference>
<sequence length="1053" mass="108804">MKQSATAAIAACLLALAAAAPAWAQDLWINEFHYDNDGADVGEFVEVVVADSVGTAPASIEVVLYNGSNGTSYGTHTLDTFTATPVSGFTIYDKAISGIQNGGPDGIALVEGGALVQFLSYEGSFTATDGPASGATSTDIGVSEGGGTAVGQSLQLGGSGSGYGDFTWSAPAAETPGAVNNGQTLSVPTPMLNEIGISDTGTDAEFIELAGPAGADLSGLDLIVLAGTTNGSVNPGVVSVHFDLTGSVPADGYWAITSPEADATYGVTGDQSFPDNTLSNDSTTYLLVSGFTGAVSDDLDTNDDGVLDVTPWTAIADDVAVTAGDSPVLYSATAVGPDGAFLPAGIFRCPDGDGTWDLLNFSPENGTPGVDNGCPDTNLPTVTATDPTDGQTGVPVNSGILIDFSEAIDATASAVTLECGGNAQTLSGLPDSGVTQLVLTPDADYPAGVTCNATVVAAEIVDGQGDSPAEDFSWSFQTDPGVLEIWQIQGAGAASPFAGQVVTTEGNVVTAVGPEGFFIQTPDARADASVDTSNGIYVYTGTAPTVAVGDVVNVEGEIVEYFDFTEFTNNPIVTVSSGGATLPTAVVFDANVPSSDPDAPSCAIEFECYEGMRISLPEGMVSSGNQGFGNEPLAEVSIKAGAERAFREPGILEPGLPGLPVWDGNPEVFEISPAALGLPATALFGGTRVQAEGVLGYSFGDYELWPSSLTILEEPTLPGAVPAPQAGDVAIGSINVLRLFDDIDDPGIDEPVESTAVYEARLARFADHIVNAMNAPAVIAFQEVEKQGVLDDLAAEIATLDATLSYSSELIEGNDVGGIDVGYLVRSDVTVLGVDQLGEAEILDYDGSLLHDRPPLLLEARFADGEDTLDVNLLVVHNRSLGGIDGSEAERIKTKRLKQAQSIAQMVQDLQTSQPNVPVVVIGDFNAYEFTDGYVDVVGQVAGTAVDADNEFWEAPITSPAMQIVTETLPQAERYSFVFQGQAQALDHALISSSARPFFVSAAYTRGNADAPESYEETPPTGEEDLGMTDHDSLVIQFSIALEPLFQDRFESN</sequence>
<name>A0A3E1K8F9_9GAMM</name>
<dbReference type="GO" id="GO:0003824">
    <property type="term" value="F:catalytic activity"/>
    <property type="evidence" value="ECO:0007669"/>
    <property type="project" value="InterPro"/>
</dbReference>
<feature type="domain" description="SbsA Ig-like" evidence="4">
    <location>
        <begin position="376"/>
        <end position="478"/>
    </location>
</feature>
<evidence type="ECO:0000256" key="2">
    <source>
        <dbReference type="SAM" id="MobiDB-lite"/>
    </source>
</evidence>
<dbReference type="Proteomes" id="UP000260351">
    <property type="component" value="Unassembled WGS sequence"/>
</dbReference>